<dbReference type="Pfam" id="PF04820">
    <property type="entry name" value="Trp_halogenase"/>
    <property type="match status" value="1"/>
</dbReference>
<feature type="binding site" evidence="2">
    <location>
        <position position="349"/>
    </location>
    <ligand>
        <name>FAD</name>
        <dbReference type="ChEBI" id="CHEBI:57692"/>
    </ligand>
</feature>
<dbReference type="SUPFAM" id="SSF51905">
    <property type="entry name" value="FAD/NAD(P)-binding domain"/>
    <property type="match status" value="1"/>
</dbReference>
<feature type="binding site" evidence="2">
    <location>
        <position position="336"/>
    </location>
    <ligand>
        <name>FAD</name>
        <dbReference type="ChEBI" id="CHEBI:57692"/>
    </ligand>
</feature>
<keyword evidence="2" id="KW-0547">Nucleotide-binding</keyword>
<gene>
    <name evidence="3" type="ORF">OM33_20360</name>
</gene>
<feature type="binding site" evidence="2">
    <location>
        <position position="189"/>
    </location>
    <ligand>
        <name>FAD</name>
        <dbReference type="ChEBI" id="CHEBI:57692"/>
    </ligand>
</feature>
<dbReference type="eggNOG" id="COG0665">
    <property type="taxonomic scope" value="Bacteria"/>
</dbReference>
<dbReference type="PANTHER" id="PTHR43747">
    <property type="entry name" value="FAD-BINDING PROTEIN"/>
    <property type="match status" value="1"/>
</dbReference>
<dbReference type="AlphaFoldDB" id="A0A0A7ELH0"/>
<evidence type="ECO:0000256" key="2">
    <source>
        <dbReference type="PIRSR" id="PIRSR011396-2"/>
    </source>
</evidence>
<accession>A0A0A7ELH0</accession>
<dbReference type="InterPro" id="IPR036188">
    <property type="entry name" value="FAD/NAD-bd_sf"/>
</dbReference>
<feature type="binding site" evidence="2">
    <location>
        <begin position="16"/>
        <end position="19"/>
    </location>
    <ligand>
        <name>FAD</name>
        <dbReference type="ChEBI" id="CHEBI:57692"/>
    </ligand>
</feature>
<dbReference type="HOGENOM" id="CLU_022247_1_0_6"/>
<sequence>MQLTHNPIEKFVIVGGGTAGWLAAATLGNIFKDSNTQVELIESDEVNIIGVGEATIPPLIDTLESLGIDLVEFIKATQASFKWGIQFENWYQESHSYFHPFGEVGQKIDGHDFYQCWLKQKAEGDNTPLMAYSPEAVLSEKNRFFVPHQAMNTPLAGARFALHLDAVLAGQYLRKFSENIGVKRTVGHVESISKTIDGNISSVTLKSGETISGDFFIDCTGFKGLLIANALNTEYQDWSEHLPCNRAVAVQTKLTGNTKPYTVSRGQKAGWSWHIPLQHRTGNGYVFCDKYITDEEAIQTLLDNVDGEPLTEPRVIPFVTGVRDKVWNKNCLSLGLAQGFLEPLESTAIHLVSKSLALFVRMFPTKKPNAVLQNEFNRRIIGDYQEIRDFLVLHYCTTKRDDSAFWRDWQQKQVPASLSERIEFFRQSGGLIPGVEELFQPTSWYAVFDGMGVIPNGYNPTLDALNSETLAKSLAAGRSALEKCAEAQPSHDEFLQQYCPADEAIFN</sequence>
<reference evidence="3 4" key="1">
    <citation type="submission" date="2014-11" db="EMBL/GenBank/DDBJ databases">
        <title>Complete Genome Sequence of Pseudoalteromonas sp. Strain OCN003 Isolated from Kaneohe Bay, Oahu, Hawaii.</title>
        <authorList>
            <person name="Beurmann S."/>
            <person name="Videau P."/>
            <person name="Ushijima B."/>
            <person name="Smith A.M."/>
            <person name="Aeby G.S."/>
            <person name="Callahan S.M."/>
            <person name="Belcaid M."/>
        </authorList>
    </citation>
    <scope>NUCLEOTIDE SEQUENCE [LARGE SCALE GENOMIC DNA]</scope>
    <source>
        <strain evidence="3 4">OCN003</strain>
    </source>
</reference>
<protein>
    <submittedName>
        <fullName evidence="3">Tryptophan halogenase</fullName>
    </submittedName>
</protein>
<dbReference type="EMBL" id="CP009889">
    <property type="protein sequence ID" value="AIY67388.1"/>
    <property type="molecule type" value="Genomic_DNA"/>
</dbReference>
<dbReference type="InterPro" id="IPR033856">
    <property type="entry name" value="Trp_halogen"/>
</dbReference>
<evidence type="ECO:0000313" key="3">
    <source>
        <dbReference type="EMBL" id="AIY67388.1"/>
    </source>
</evidence>
<dbReference type="Gene3D" id="3.50.50.60">
    <property type="entry name" value="FAD/NAD(P)-binding domain"/>
    <property type="match status" value="1"/>
</dbReference>
<dbReference type="RefSeq" id="WP_040136337.1">
    <property type="nucleotide sequence ID" value="NZ_CP009889.1"/>
</dbReference>
<evidence type="ECO:0000256" key="1">
    <source>
        <dbReference type="PIRSR" id="PIRSR011396-1"/>
    </source>
</evidence>
<keyword evidence="2" id="KW-0274">FAD</keyword>
<proteinExistence type="predicted"/>
<dbReference type="PIRSF" id="PIRSF011396">
    <property type="entry name" value="Trp_halogenase"/>
    <property type="match status" value="1"/>
</dbReference>
<dbReference type="KEGG" id="pseo:OM33_20360"/>
<dbReference type="OrthoDB" id="6278312at2"/>
<keyword evidence="2" id="KW-0285">Flavoprotein</keyword>
<feature type="binding site" evidence="2">
    <location>
        <position position="345"/>
    </location>
    <ligand>
        <name>L-tryptophan</name>
        <dbReference type="ChEBI" id="CHEBI:57912"/>
    </ligand>
</feature>
<evidence type="ECO:0000313" key="4">
    <source>
        <dbReference type="Proteomes" id="UP000030341"/>
    </source>
</evidence>
<dbReference type="InterPro" id="IPR006905">
    <property type="entry name" value="Flavin_halogenase"/>
</dbReference>
<feature type="binding site" evidence="2">
    <location>
        <position position="82"/>
    </location>
    <ligand>
        <name>7-chloro-L-tryptophan</name>
        <dbReference type="ChEBI" id="CHEBI:58713"/>
    </ligand>
</feature>
<dbReference type="InterPro" id="IPR050816">
    <property type="entry name" value="Flavin-dep_Halogenase_NPB"/>
</dbReference>
<dbReference type="PANTHER" id="PTHR43747:SF4">
    <property type="entry name" value="FLAVIN-DEPENDENT TRYPTOPHAN HALOGENASE"/>
    <property type="match status" value="1"/>
</dbReference>
<feature type="active site" evidence="1">
    <location>
        <position position="82"/>
    </location>
</feature>
<keyword evidence="4" id="KW-1185">Reference proteome</keyword>
<dbReference type="GO" id="GO:0000166">
    <property type="term" value="F:nucleotide binding"/>
    <property type="evidence" value="ECO:0007669"/>
    <property type="project" value="UniProtKB-KW"/>
</dbReference>
<dbReference type="STRING" id="1348114.OM33_20360"/>
<organism evidence="3 4">
    <name type="scientific">Pseudoalteromonas piratica</name>
    <dbReference type="NCBI Taxonomy" id="1348114"/>
    <lineage>
        <taxon>Bacteria</taxon>
        <taxon>Pseudomonadati</taxon>
        <taxon>Pseudomonadota</taxon>
        <taxon>Gammaproteobacteria</taxon>
        <taxon>Alteromonadales</taxon>
        <taxon>Pseudoalteromonadaceae</taxon>
        <taxon>Pseudoalteromonas</taxon>
    </lineage>
</organism>
<dbReference type="GO" id="GO:0004497">
    <property type="term" value="F:monooxygenase activity"/>
    <property type="evidence" value="ECO:0007669"/>
    <property type="project" value="InterPro"/>
</dbReference>
<name>A0A0A7ELH0_9GAMM</name>
<dbReference type="Proteomes" id="UP000030341">
    <property type="component" value="Chromosome 2"/>
</dbReference>